<sequence length="488" mass="53750">MVSETSAIDHLSPNESTDTARVAPRRPKASQRQHSAETKREDEDPTYDLMDLPQPTHAPTDAQPSCKPPYDLSPNALAGNQNRTKRRGRPRLDLTQTKDPKQGKPKDSSVAKSARVSKKPTKRRKRPEKGTNSSTDNPFVANGNHISHGLFDLATANQMIPQCNPELITTCPKPPSPAGMCDSKTYLSYQIDMARYLAYNGVSGPYRVGEFLCDIYLPNGRFVRIASLNEDPYGNSFWCYMMTGMRIHSRDASKVTGKPVTMSNGTLLWMEDENGKRIPPEWSFNEPHNFPRVPSTAPLRHPGLRSIAKGAARKYPARAPGVAVPQAVARQPRAEAPKTQSKTLGSSAKDEAIRADSIDPDFPTGDFSRRLHQMGIADSNPTYSPSSTAATPFGSSAPSGPHFAPSRSNPTLIALGARDRLQDEAEEDFANMGRGGRRFLDMRTMVDAMKFRDRGIPEKDIEAKLRIQPGLLSKLGREKTFSHVTSPS</sequence>
<name>A0A4E9EP20_GIBZA</name>
<reference evidence="3" key="1">
    <citation type="submission" date="2019-04" db="EMBL/GenBank/DDBJ databases">
        <authorList>
            <person name="Melise S."/>
            <person name="Noan J."/>
            <person name="Okalmin O."/>
        </authorList>
    </citation>
    <scope>NUCLEOTIDE SEQUENCE</scope>
    <source>
        <strain evidence="3">FN9</strain>
    </source>
</reference>
<feature type="region of interest" description="Disordered" evidence="1">
    <location>
        <begin position="377"/>
        <end position="407"/>
    </location>
</feature>
<feature type="region of interest" description="Disordered" evidence="1">
    <location>
        <begin position="327"/>
        <end position="350"/>
    </location>
</feature>
<organism evidence="3">
    <name type="scientific">Gibberella zeae</name>
    <name type="common">Wheat head blight fungus</name>
    <name type="synonym">Fusarium graminearum</name>
    <dbReference type="NCBI Taxonomy" id="5518"/>
    <lineage>
        <taxon>Eukaryota</taxon>
        <taxon>Fungi</taxon>
        <taxon>Dikarya</taxon>
        <taxon>Ascomycota</taxon>
        <taxon>Pezizomycotina</taxon>
        <taxon>Sordariomycetes</taxon>
        <taxon>Hypocreomycetidae</taxon>
        <taxon>Hypocreales</taxon>
        <taxon>Nectriaceae</taxon>
        <taxon>Fusarium</taxon>
    </lineage>
</organism>
<dbReference type="Pfam" id="PF22943">
    <property type="entry name" value="HTH_68"/>
    <property type="match status" value="1"/>
</dbReference>
<feature type="compositionally biased region" description="Polar residues" evidence="1">
    <location>
        <begin position="379"/>
        <end position="398"/>
    </location>
</feature>
<evidence type="ECO:0000256" key="1">
    <source>
        <dbReference type="SAM" id="MobiDB-lite"/>
    </source>
</evidence>
<proteinExistence type="predicted"/>
<dbReference type="InterPro" id="IPR054448">
    <property type="entry name" value="HTH_put_ascomycetes"/>
</dbReference>
<evidence type="ECO:0000313" key="3">
    <source>
        <dbReference type="EMBL" id="VIO64690.1"/>
    </source>
</evidence>
<evidence type="ECO:0000259" key="2">
    <source>
        <dbReference type="Pfam" id="PF22943"/>
    </source>
</evidence>
<feature type="region of interest" description="Disordered" evidence="1">
    <location>
        <begin position="1"/>
        <end position="141"/>
    </location>
</feature>
<gene>
    <name evidence="3" type="ORF">FUG_LOCUS580662</name>
</gene>
<dbReference type="EMBL" id="CAAKMV010000207">
    <property type="protein sequence ID" value="VIO64690.1"/>
    <property type="molecule type" value="Genomic_DNA"/>
</dbReference>
<feature type="compositionally biased region" description="Basic and acidic residues" evidence="1">
    <location>
        <begin position="90"/>
        <end position="109"/>
    </location>
</feature>
<feature type="domain" description="Helix-turn-helix" evidence="2">
    <location>
        <begin position="439"/>
        <end position="483"/>
    </location>
</feature>
<accession>A0A4E9EP20</accession>
<feature type="compositionally biased region" description="Basic residues" evidence="1">
    <location>
        <begin position="115"/>
        <end position="127"/>
    </location>
</feature>
<dbReference type="AlphaFoldDB" id="A0A4E9EP20"/>
<protein>
    <recommendedName>
        <fullName evidence="2">Helix-turn-helix domain-containing protein</fullName>
    </recommendedName>
</protein>